<dbReference type="Gene3D" id="2.170.270.10">
    <property type="entry name" value="SET domain"/>
    <property type="match status" value="1"/>
</dbReference>
<dbReference type="Pfam" id="PF00856">
    <property type="entry name" value="SET"/>
    <property type="match status" value="1"/>
</dbReference>
<feature type="domain" description="SET" evidence="9">
    <location>
        <begin position="294"/>
        <end position="419"/>
    </location>
</feature>
<evidence type="ECO:0000256" key="4">
    <source>
        <dbReference type="ARBA" id="ARBA00022603"/>
    </source>
</evidence>
<dbReference type="Proteomes" id="UP000290540">
    <property type="component" value="Unassembled WGS sequence"/>
</dbReference>
<organism evidence="11 12">
    <name type="scientific">Fusarium oxysporum f. sp. narcissi</name>
    <dbReference type="NCBI Taxonomy" id="451672"/>
    <lineage>
        <taxon>Eukaryota</taxon>
        <taxon>Fungi</taxon>
        <taxon>Dikarya</taxon>
        <taxon>Ascomycota</taxon>
        <taxon>Pezizomycotina</taxon>
        <taxon>Sordariomycetes</taxon>
        <taxon>Hypocreomycetidae</taxon>
        <taxon>Hypocreales</taxon>
        <taxon>Nectriaceae</taxon>
        <taxon>Fusarium</taxon>
        <taxon>Fusarium oxysporum species complex</taxon>
    </lineage>
</organism>
<evidence type="ECO:0000256" key="5">
    <source>
        <dbReference type="ARBA" id="ARBA00022679"/>
    </source>
</evidence>
<dbReference type="GO" id="GO:0042054">
    <property type="term" value="F:histone methyltransferase activity"/>
    <property type="evidence" value="ECO:0007669"/>
    <property type="project" value="InterPro"/>
</dbReference>
<evidence type="ECO:0000256" key="7">
    <source>
        <dbReference type="ARBA" id="ARBA00023242"/>
    </source>
</evidence>
<protein>
    <recommendedName>
        <fullName evidence="13">SET domain-containing protein</fullName>
    </recommendedName>
</protein>
<keyword evidence="5" id="KW-0808">Transferase</keyword>
<dbReference type="SUPFAM" id="SSF82199">
    <property type="entry name" value="SET domain"/>
    <property type="match status" value="1"/>
</dbReference>
<dbReference type="InterPro" id="IPR001214">
    <property type="entry name" value="SET_dom"/>
</dbReference>
<keyword evidence="4" id="KW-0489">Methyltransferase</keyword>
<name>A0A4Q2V663_FUSOX</name>
<evidence type="ECO:0000256" key="2">
    <source>
        <dbReference type="ARBA" id="ARBA00004286"/>
    </source>
</evidence>
<dbReference type="SMART" id="SM00317">
    <property type="entry name" value="SET"/>
    <property type="match status" value="1"/>
</dbReference>
<dbReference type="GO" id="GO:0005694">
    <property type="term" value="C:chromosome"/>
    <property type="evidence" value="ECO:0007669"/>
    <property type="project" value="UniProtKB-SubCell"/>
</dbReference>
<feature type="compositionally biased region" description="Basic and acidic residues" evidence="8">
    <location>
        <begin position="12"/>
        <end position="28"/>
    </location>
</feature>
<evidence type="ECO:0000259" key="10">
    <source>
        <dbReference type="PROSITE" id="PS51215"/>
    </source>
</evidence>
<sequence>MQESAQQVEGLFKGDLEKAKTNAEQSKKRLKEIEGELEREKKFLTTHESLIQHFTNLISGAKARGGYIKKAPKGYKKAYAKVKDNRYSSVGESAIGPPASVQQPTGTASTAATSPITHNAQQSHDITLQSATVDENMLSGTGSTTLHSGVMTDTVNPAIQSRNIDAAGIENQMLTNYENGQPFHGTCSLSEYRTSWEEIKQSELCPIRRGLSLTRSDEIHKSVERQIRKITEGYGKCQCDKKGTKNGRDEGCTNKCTNKESSILCDDKTCGIGREECKNRWLETWPRKEDELSQHIDIRESPRFGKELIWTGPEGKDPGHLIAEYRGQLISIDELMARREKQDGHSITEGHFNFEVRSLRGSEHLWLDSTYKGSIARFANHNCDPNCRVIEFLDGDGPRLFLQSVRRINPGDAITISYGPGVPPAYFRVTIGPRSRDVPVCYCGKETCQWQLTSAVLNMKIWLEKVPGDWCKDRRPGESVPRTMNLYLPGARRTMDVLDENCNPGNEEETLRIACGKVITHLEASLEGIMRENGN</sequence>
<evidence type="ECO:0000256" key="3">
    <source>
        <dbReference type="ARBA" id="ARBA00022454"/>
    </source>
</evidence>
<reference evidence="11 12" key="1">
    <citation type="submission" date="2016-12" db="EMBL/GenBank/DDBJ databases">
        <title>Draft genome sequence of Fusarium oxysporum causing rot on Narcissus.</title>
        <authorList>
            <person name="Armitage A.D."/>
            <person name="Taylor A."/>
            <person name="Clarkson J.P."/>
            <person name="Harrison R.J."/>
            <person name="Jackson A.C."/>
        </authorList>
    </citation>
    <scope>NUCLEOTIDE SEQUENCE [LARGE SCALE GENOMIC DNA]</scope>
    <source>
        <strain evidence="11 12">N139</strain>
    </source>
</reference>
<dbReference type="PROSITE" id="PS51215">
    <property type="entry name" value="AWS"/>
    <property type="match status" value="1"/>
</dbReference>
<dbReference type="InterPro" id="IPR050777">
    <property type="entry name" value="SET2_Histone-Lys_MeTrsfase"/>
</dbReference>
<proteinExistence type="predicted"/>
<evidence type="ECO:0000313" key="12">
    <source>
        <dbReference type="Proteomes" id="UP000290540"/>
    </source>
</evidence>
<dbReference type="InterPro" id="IPR006560">
    <property type="entry name" value="AWS_dom"/>
</dbReference>
<evidence type="ECO:0000259" key="9">
    <source>
        <dbReference type="PROSITE" id="PS50280"/>
    </source>
</evidence>
<feature type="domain" description="AWS" evidence="10">
    <location>
        <begin position="232"/>
        <end position="286"/>
    </location>
</feature>
<dbReference type="GO" id="GO:0005634">
    <property type="term" value="C:nucleus"/>
    <property type="evidence" value="ECO:0007669"/>
    <property type="project" value="UniProtKB-SubCell"/>
</dbReference>
<evidence type="ECO:0000256" key="1">
    <source>
        <dbReference type="ARBA" id="ARBA00004123"/>
    </source>
</evidence>
<dbReference type="PROSITE" id="PS50280">
    <property type="entry name" value="SET"/>
    <property type="match status" value="1"/>
</dbReference>
<keyword evidence="6" id="KW-0949">S-adenosyl-L-methionine</keyword>
<dbReference type="InterPro" id="IPR046341">
    <property type="entry name" value="SET_dom_sf"/>
</dbReference>
<dbReference type="PANTHER" id="PTHR22884">
    <property type="entry name" value="SET DOMAIN PROTEINS"/>
    <property type="match status" value="1"/>
</dbReference>
<comment type="caution">
    <text evidence="11">The sequence shown here is derived from an EMBL/GenBank/DDBJ whole genome shotgun (WGS) entry which is preliminary data.</text>
</comment>
<evidence type="ECO:0000256" key="6">
    <source>
        <dbReference type="ARBA" id="ARBA00022691"/>
    </source>
</evidence>
<keyword evidence="3" id="KW-0158">Chromosome</keyword>
<dbReference type="GO" id="GO:0032259">
    <property type="term" value="P:methylation"/>
    <property type="evidence" value="ECO:0007669"/>
    <property type="project" value="UniProtKB-KW"/>
</dbReference>
<gene>
    <name evidence="11" type="ORF">BFJ63_vAg15219</name>
</gene>
<feature type="region of interest" description="Disordered" evidence="8">
    <location>
        <begin position="1"/>
        <end position="28"/>
    </location>
</feature>
<feature type="region of interest" description="Disordered" evidence="8">
    <location>
        <begin position="93"/>
        <end position="112"/>
    </location>
</feature>
<evidence type="ECO:0000313" key="11">
    <source>
        <dbReference type="EMBL" id="RYC81900.1"/>
    </source>
</evidence>
<dbReference type="EMBL" id="MQTW01000213">
    <property type="protein sequence ID" value="RYC81900.1"/>
    <property type="molecule type" value="Genomic_DNA"/>
</dbReference>
<keyword evidence="7" id="KW-0539">Nucleus</keyword>
<evidence type="ECO:0008006" key="13">
    <source>
        <dbReference type="Google" id="ProtNLM"/>
    </source>
</evidence>
<comment type="subcellular location">
    <subcellularLocation>
        <location evidence="2">Chromosome</location>
    </subcellularLocation>
    <subcellularLocation>
        <location evidence="1">Nucleus</location>
    </subcellularLocation>
</comment>
<dbReference type="AlphaFoldDB" id="A0A4Q2V663"/>
<accession>A0A4Q2V663</accession>
<evidence type="ECO:0000256" key="8">
    <source>
        <dbReference type="SAM" id="MobiDB-lite"/>
    </source>
</evidence>